<accession>A0A285VT27</accession>
<dbReference type="SUPFAM" id="SSF88946">
    <property type="entry name" value="Sigma2 domain of RNA polymerase sigma factors"/>
    <property type="match status" value="1"/>
</dbReference>
<dbReference type="RefSeq" id="WP_244903855.1">
    <property type="nucleotide sequence ID" value="NZ_OBQK01000011.1"/>
</dbReference>
<evidence type="ECO:0000256" key="4">
    <source>
        <dbReference type="ARBA" id="ARBA00023163"/>
    </source>
</evidence>
<dbReference type="GO" id="GO:0016987">
    <property type="term" value="F:sigma factor activity"/>
    <property type="evidence" value="ECO:0007669"/>
    <property type="project" value="UniProtKB-KW"/>
</dbReference>
<dbReference type="InterPro" id="IPR046531">
    <property type="entry name" value="DUF6596"/>
</dbReference>
<reference evidence="10" key="1">
    <citation type="submission" date="2017-08" db="EMBL/GenBank/DDBJ databases">
        <authorList>
            <person name="Varghese N."/>
            <person name="Submissions S."/>
        </authorList>
    </citation>
    <scope>NUCLEOTIDE SEQUENCE [LARGE SCALE GENOMIC DNA]</scope>
    <source>
        <strain evidence="10">USBA17B2</strain>
    </source>
</reference>
<proteinExistence type="inferred from homology"/>
<dbReference type="InterPro" id="IPR007627">
    <property type="entry name" value="RNA_pol_sigma70_r2"/>
</dbReference>
<evidence type="ECO:0000259" key="8">
    <source>
        <dbReference type="Pfam" id="PF20239"/>
    </source>
</evidence>
<organism evidence="9 10">
    <name type="scientific">Ornithinimicrobium cerasi</name>
    <dbReference type="NCBI Taxonomy" id="2248773"/>
    <lineage>
        <taxon>Bacteria</taxon>
        <taxon>Bacillati</taxon>
        <taxon>Actinomycetota</taxon>
        <taxon>Actinomycetes</taxon>
        <taxon>Micrococcales</taxon>
        <taxon>Ornithinimicrobiaceae</taxon>
        <taxon>Ornithinimicrobium</taxon>
    </lineage>
</organism>
<dbReference type="Gene3D" id="1.10.1740.10">
    <property type="match status" value="1"/>
</dbReference>
<dbReference type="Pfam" id="PF20239">
    <property type="entry name" value="DUF6596"/>
    <property type="match status" value="1"/>
</dbReference>
<dbReference type="EMBL" id="OBQK01000011">
    <property type="protein sequence ID" value="SOC57215.1"/>
    <property type="molecule type" value="Genomic_DNA"/>
</dbReference>
<protein>
    <submittedName>
        <fullName evidence="9">RNA polymerase, sigma subunit, ECF family</fullName>
    </submittedName>
</protein>
<sequence length="403" mass="43645">MWRREAPHVLAALLRRHGRFDDCEDALQLALLAAAEQWPRDGVPHNPAGWLVRVASRRVVDQVRADTARRGREERAARLDRVDEGVAPSPRAGTEDDDAGRGDDTLNLLVLCTHPSLSPSSQVALMLRAVGGLTTREIADAFFVPEATTTRRITRAKATLREAGARFAHPDARTLAGRLPAVRQAVSLIYTTGHAARSRPGSSDGTLTTTAVHLARELCRRCPGDPENAGLLALLLLTQARRAARFTASGDLVPLDRQDRRLWDRDLMDEGVQALERALPVGYVGSFQLQASIAAVHADAADARDTDWAQILALYDMLERVDPTPAVSLGRAVATAEVHGPLAGLALLEGMPPPGSHRLLAARGHMFARAGLAEEARADLLRAASLTRSIPEQRYLNRLAADL</sequence>
<feature type="domain" description="RNA polymerase sigma-70 region 2" evidence="6">
    <location>
        <begin position="2"/>
        <end position="66"/>
    </location>
</feature>
<keyword evidence="2" id="KW-0805">Transcription regulation</keyword>
<evidence type="ECO:0000256" key="2">
    <source>
        <dbReference type="ARBA" id="ARBA00023015"/>
    </source>
</evidence>
<dbReference type="InterPro" id="IPR013324">
    <property type="entry name" value="RNA_pol_sigma_r3/r4-like"/>
</dbReference>
<evidence type="ECO:0000256" key="3">
    <source>
        <dbReference type="ARBA" id="ARBA00023082"/>
    </source>
</evidence>
<feature type="domain" description="DUF6596" evidence="8">
    <location>
        <begin position="178"/>
        <end position="278"/>
    </location>
</feature>
<evidence type="ECO:0000259" key="7">
    <source>
        <dbReference type="Pfam" id="PF08281"/>
    </source>
</evidence>
<dbReference type="PANTHER" id="PTHR47756">
    <property type="entry name" value="BLL6612 PROTEIN-RELATED"/>
    <property type="match status" value="1"/>
</dbReference>
<evidence type="ECO:0000313" key="9">
    <source>
        <dbReference type="EMBL" id="SOC57215.1"/>
    </source>
</evidence>
<evidence type="ECO:0000259" key="6">
    <source>
        <dbReference type="Pfam" id="PF04542"/>
    </source>
</evidence>
<dbReference type="PANTHER" id="PTHR47756:SF2">
    <property type="entry name" value="BLL6612 PROTEIN"/>
    <property type="match status" value="1"/>
</dbReference>
<feature type="compositionally biased region" description="Basic and acidic residues" evidence="5">
    <location>
        <begin position="65"/>
        <end position="84"/>
    </location>
</feature>
<comment type="similarity">
    <text evidence="1">Belongs to the sigma-70 factor family. ECF subfamily.</text>
</comment>
<dbReference type="Proteomes" id="UP000219688">
    <property type="component" value="Unassembled WGS sequence"/>
</dbReference>
<evidence type="ECO:0000256" key="5">
    <source>
        <dbReference type="SAM" id="MobiDB-lite"/>
    </source>
</evidence>
<evidence type="ECO:0000313" key="10">
    <source>
        <dbReference type="Proteomes" id="UP000219688"/>
    </source>
</evidence>
<keyword evidence="3" id="KW-0731">Sigma factor</keyword>
<feature type="region of interest" description="Disordered" evidence="5">
    <location>
        <begin position="65"/>
        <end position="101"/>
    </location>
</feature>
<keyword evidence="4" id="KW-0804">Transcription</keyword>
<evidence type="ECO:0000256" key="1">
    <source>
        <dbReference type="ARBA" id="ARBA00010641"/>
    </source>
</evidence>
<dbReference type="Pfam" id="PF04542">
    <property type="entry name" value="Sigma70_r2"/>
    <property type="match status" value="1"/>
</dbReference>
<dbReference type="InterPro" id="IPR036388">
    <property type="entry name" value="WH-like_DNA-bd_sf"/>
</dbReference>
<dbReference type="GO" id="GO:0003677">
    <property type="term" value="F:DNA binding"/>
    <property type="evidence" value="ECO:0007669"/>
    <property type="project" value="InterPro"/>
</dbReference>
<dbReference type="InterPro" id="IPR013249">
    <property type="entry name" value="RNA_pol_sigma70_r4_t2"/>
</dbReference>
<name>A0A285VT27_9MICO</name>
<feature type="domain" description="RNA polymerase sigma factor 70 region 4 type 2" evidence="7">
    <location>
        <begin position="110"/>
        <end position="160"/>
    </location>
</feature>
<dbReference type="SUPFAM" id="SSF88659">
    <property type="entry name" value="Sigma3 and sigma4 domains of RNA polymerase sigma factors"/>
    <property type="match status" value="1"/>
</dbReference>
<dbReference type="Pfam" id="PF08281">
    <property type="entry name" value="Sigma70_r4_2"/>
    <property type="match status" value="1"/>
</dbReference>
<dbReference type="GO" id="GO:0006352">
    <property type="term" value="P:DNA-templated transcription initiation"/>
    <property type="evidence" value="ECO:0007669"/>
    <property type="project" value="InterPro"/>
</dbReference>
<gene>
    <name evidence="9" type="ORF">SAMN05421879_11143</name>
</gene>
<keyword evidence="10" id="KW-1185">Reference proteome</keyword>
<dbReference type="AlphaFoldDB" id="A0A285VT27"/>
<dbReference type="Gene3D" id="1.10.10.10">
    <property type="entry name" value="Winged helix-like DNA-binding domain superfamily/Winged helix DNA-binding domain"/>
    <property type="match status" value="1"/>
</dbReference>
<dbReference type="InterPro" id="IPR013325">
    <property type="entry name" value="RNA_pol_sigma_r2"/>
</dbReference>